<feature type="region of interest" description="Disordered" evidence="1">
    <location>
        <begin position="104"/>
        <end position="124"/>
    </location>
</feature>
<dbReference type="PANTHER" id="PTHR32166">
    <property type="entry name" value="OSJNBA0013A04.12 PROTEIN"/>
    <property type="match status" value="1"/>
</dbReference>
<reference evidence="3 4" key="1">
    <citation type="submission" date="2019-05" db="EMBL/GenBank/DDBJ databases">
        <title>Mikania micrantha, genome provides insights into the molecular mechanism of rapid growth.</title>
        <authorList>
            <person name="Liu B."/>
        </authorList>
    </citation>
    <scope>NUCLEOTIDE SEQUENCE [LARGE SCALE GENOMIC DNA]</scope>
    <source>
        <strain evidence="3">NLD-2019</strain>
        <tissue evidence="3">Leaf</tissue>
    </source>
</reference>
<evidence type="ECO:0000256" key="1">
    <source>
        <dbReference type="SAM" id="MobiDB-lite"/>
    </source>
</evidence>
<dbReference type="OrthoDB" id="1935289at2759"/>
<name>A0A5N6LJ39_9ASTR</name>
<feature type="domain" description="DUF659" evidence="2">
    <location>
        <begin position="2"/>
        <end position="93"/>
    </location>
</feature>
<dbReference type="InterPro" id="IPR007021">
    <property type="entry name" value="DUF659"/>
</dbReference>
<proteinExistence type="predicted"/>
<gene>
    <name evidence="3" type="ORF">E3N88_42005</name>
</gene>
<dbReference type="AlphaFoldDB" id="A0A5N6LJ39"/>
<dbReference type="PANTHER" id="PTHR32166:SF122">
    <property type="entry name" value="OS09G0499600 PROTEIN"/>
    <property type="match status" value="1"/>
</dbReference>
<dbReference type="Pfam" id="PF04937">
    <property type="entry name" value="DUF659"/>
    <property type="match status" value="1"/>
</dbReference>
<evidence type="ECO:0000313" key="4">
    <source>
        <dbReference type="Proteomes" id="UP000326396"/>
    </source>
</evidence>
<protein>
    <recommendedName>
        <fullName evidence="2">DUF659 domain-containing protein</fullName>
    </recommendedName>
</protein>
<accession>A0A5N6LJ39</accession>
<evidence type="ECO:0000313" key="3">
    <source>
        <dbReference type="EMBL" id="KAD2021887.1"/>
    </source>
</evidence>
<sequence>MYELSVPLLKKEIKDVDNLFEEHKKERASKGCSILYDGWRDSVVQKDILNFMVNSPKGSMFMKSLDVSDMSKDAVLLSRVLDAMVEEENVVQIDDEIEEDIGVLGGEGDGPMLGDNDTIDLDFY</sequence>
<organism evidence="3 4">
    <name type="scientific">Mikania micrantha</name>
    <name type="common">bitter vine</name>
    <dbReference type="NCBI Taxonomy" id="192012"/>
    <lineage>
        <taxon>Eukaryota</taxon>
        <taxon>Viridiplantae</taxon>
        <taxon>Streptophyta</taxon>
        <taxon>Embryophyta</taxon>
        <taxon>Tracheophyta</taxon>
        <taxon>Spermatophyta</taxon>
        <taxon>Magnoliopsida</taxon>
        <taxon>eudicotyledons</taxon>
        <taxon>Gunneridae</taxon>
        <taxon>Pentapetalae</taxon>
        <taxon>asterids</taxon>
        <taxon>campanulids</taxon>
        <taxon>Asterales</taxon>
        <taxon>Asteraceae</taxon>
        <taxon>Asteroideae</taxon>
        <taxon>Heliantheae alliance</taxon>
        <taxon>Eupatorieae</taxon>
        <taxon>Mikania</taxon>
    </lineage>
</organism>
<dbReference type="EMBL" id="SZYD01000239">
    <property type="protein sequence ID" value="KAD2021887.1"/>
    <property type="molecule type" value="Genomic_DNA"/>
</dbReference>
<evidence type="ECO:0000259" key="2">
    <source>
        <dbReference type="Pfam" id="PF04937"/>
    </source>
</evidence>
<comment type="caution">
    <text evidence="3">The sequence shown here is derived from an EMBL/GenBank/DDBJ whole genome shotgun (WGS) entry which is preliminary data.</text>
</comment>
<dbReference type="Proteomes" id="UP000326396">
    <property type="component" value="Unassembled WGS sequence"/>
</dbReference>
<keyword evidence="4" id="KW-1185">Reference proteome</keyword>